<dbReference type="PANTHER" id="PTHR43094">
    <property type="entry name" value="AMINOTRANSFERASE"/>
    <property type="match status" value="1"/>
</dbReference>
<dbReference type="PIRSF" id="PIRSF000521">
    <property type="entry name" value="Transaminase_4ab_Lys_Orn"/>
    <property type="match status" value="1"/>
</dbReference>
<dbReference type="Pfam" id="PF00202">
    <property type="entry name" value="Aminotran_3"/>
    <property type="match status" value="1"/>
</dbReference>
<dbReference type="Gene3D" id="3.90.1150.10">
    <property type="entry name" value="Aspartate Aminotransferase, domain 1"/>
    <property type="match status" value="1"/>
</dbReference>
<dbReference type="InterPro" id="IPR015422">
    <property type="entry name" value="PyrdxlP-dep_Trfase_small"/>
</dbReference>
<evidence type="ECO:0000256" key="3">
    <source>
        <dbReference type="ARBA" id="ARBA00022576"/>
    </source>
</evidence>
<evidence type="ECO:0000256" key="4">
    <source>
        <dbReference type="ARBA" id="ARBA00022679"/>
    </source>
</evidence>
<dbReference type="EMBL" id="JRPN01000044">
    <property type="protein sequence ID" value="KGT73612.1"/>
    <property type="molecule type" value="Genomic_DNA"/>
</dbReference>
<evidence type="ECO:0000256" key="2">
    <source>
        <dbReference type="ARBA" id="ARBA00008954"/>
    </source>
</evidence>
<dbReference type="InterPro" id="IPR049704">
    <property type="entry name" value="Aminotrans_3_PPA_site"/>
</dbReference>
<evidence type="ECO:0000313" key="8">
    <source>
        <dbReference type="Proteomes" id="UP000030377"/>
    </source>
</evidence>
<accession>A0A0A3XGS6</accession>
<reference evidence="7 8" key="1">
    <citation type="submission" date="2014-09" db="EMBL/GenBank/DDBJ databases">
        <title>Draft genome of Bradyrhizobium japonicum Is-34.</title>
        <authorList>
            <person name="Tsurumaru H."/>
            <person name="Yamakawa T."/>
            <person name="Hashimoto S."/>
            <person name="Okizaki K."/>
            <person name="Kanesaki Y."/>
            <person name="Yoshikawa H."/>
            <person name="Yajima S."/>
        </authorList>
    </citation>
    <scope>NUCLEOTIDE SEQUENCE [LARGE SCALE GENOMIC DNA]</scope>
    <source>
        <strain evidence="7 8">Is-34</strain>
    </source>
</reference>
<keyword evidence="4 7" id="KW-0808">Transferase</keyword>
<evidence type="ECO:0000256" key="1">
    <source>
        <dbReference type="ARBA" id="ARBA00001933"/>
    </source>
</evidence>
<protein>
    <submittedName>
        <fullName evidence="7">Class III aminotransferase</fullName>
    </submittedName>
</protein>
<dbReference type="PANTHER" id="PTHR43094:SF1">
    <property type="entry name" value="AMINOTRANSFERASE CLASS-III"/>
    <property type="match status" value="1"/>
</dbReference>
<dbReference type="FunFam" id="3.40.640.10:FF:000014">
    <property type="entry name" value="Adenosylmethionine-8-amino-7-oxononanoate aminotransferase, probable"/>
    <property type="match status" value="1"/>
</dbReference>
<dbReference type="SUPFAM" id="SSF53383">
    <property type="entry name" value="PLP-dependent transferases"/>
    <property type="match status" value="1"/>
</dbReference>
<proteinExistence type="inferred from homology"/>
<dbReference type="CDD" id="cd00610">
    <property type="entry name" value="OAT_like"/>
    <property type="match status" value="1"/>
</dbReference>
<dbReference type="AlphaFoldDB" id="A0A0A3XGS6"/>
<dbReference type="PROSITE" id="PS00600">
    <property type="entry name" value="AA_TRANSFER_CLASS_3"/>
    <property type="match status" value="1"/>
</dbReference>
<sequence length="447" mass="48640">MERQALDHVWIHSARWLDLAERDGLHVIVRGDGSTLYDAHGRTFLDGLAGLYLVNVGHGRKEIGEAMAKQAADIAYVSSADYTCLPAVQLGEVLAQLTPGDLNRFFFCSGGSEAVESAIKIVKQVQAMRGFTKRYKIIARRGGYHGATMGAMSITSSRNERFFGPFMYGVSFVPSPNRYRNDFGLEGEAGDIACANAIEQEILAQGPDTVAAFIGEPVSTANNCHVPSKKYWQRVREICDKYGVLLVLDEVINGFGRTGTMFATEQFGIVPDLMTMAKGLSSGYAPIGAVAVSDQIYDEFKKQDTALAHLLTFGGQAVACAAALKNIEILQREELPQRSASNGAYLLQKLQSLRAHPTVGDVRGLGLMCVAELVSDKATKEPFGPIAAAHPFSRRVSELMEQKGLLSRVFASVHFCPPLVATREEIDRMVAIVDESLTIAEKEHGFS</sequence>
<keyword evidence="3 7" id="KW-0032">Aminotransferase</keyword>
<dbReference type="Gene3D" id="3.40.640.10">
    <property type="entry name" value="Type I PLP-dependent aspartate aminotransferase-like (Major domain)"/>
    <property type="match status" value="1"/>
</dbReference>
<evidence type="ECO:0000313" key="7">
    <source>
        <dbReference type="EMBL" id="KGT73612.1"/>
    </source>
</evidence>
<evidence type="ECO:0000256" key="6">
    <source>
        <dbReference type="RuleBase" id="RU003560"/>
    </source>
</evidence>
<gene>
    <name evidence="7" type="ORF">MA20_43470</name>
</gene>
<organism evidence="7 8">
    <name type="scientific">Bradyrhizobium japonicum</name>
    <dbReference type="NCBI Taxonomy" id="375"/>
    <lineage>
        <taxon>Bacteria</taxon>
        <taxon>Pseudomonadati</taxon>
        <taxon>Pseudomonadota</taxon>
        <taxon>Alphaproteobacteria</taxon>
        <taxon>Hyphomicrobiales</taxon>
        <taxon>Nitrobacteraceae</taxon>
        <taxon>Bradyrhizobium</taxon>
    </lineage>
</organism>
<comment type="caution">
    <text evidence="7">The sequence shown here is derived from an EMBL/GenBank/DDBJ whole genome shotgun (WGS) entry which is preliminary data.</text>
</comment>
<name>A0A0A3XGS6_BRAJP</name>
<keyword evidence="5 6" id="KW-0663">Pyridoxal phosphate</keyword>
<dbReference type="GO" id="GO:0030170">
    <property type="term" value="F:pyridoxal phosphate binding"/>
    <property type="evidence" value="ECO:0007669"/>
    <property type="project" value="InterPro"/>
</dbReference>
<dbReference type="InterPro" id="IPR015421">
    <property type="entry name" value="PyrdxlP-dep_Trfase_major"/>
</dbReference>
<comment type="similarity">
    <text evidence="2 6">Belongs to the class-III pyridoxal-phosphate-dependent aminotransferase family.</text>
</comment>
<dbReference type="InterPro" id="IPR015424">
    <property type="entry name" value="PyrdxlP-dep_Trfase"/>
</dbReference>
<dbReference type="InterPro" id="IPR005814">
    <property type="entry name" value="Aminotrans_3"/>
</dbReference>
<dbReference type="Proteomes" id="UP000030377">
    <property type="component" value="Unassembled WGS sequence"/>
</dbReference>
<comment type="cofactor">
    <cofactor evidence="1">
        <name>pyridoxal 5'-phosphate</name>
        <dbReference type="ChEBI" id="CHEBI:597326"/>
    </cofactor>
</comment>
<evidence type="ECO:0000256" key="5">
    <source>
        <dbReference type="ARBA" id="ARBA00022898"/>
    </source>
</evidence>
<dbReference type="GO" id="GO:0008483">
    <property type="term" value="F:transaminase activity"/>
    <property type="evidence" value="ECO:0007669"/>
    <property type="project" value="UniProtKB-KW"/>
</dbReference>